<name>A0AAI8VEV6_9PEZI</name>
<feature type="signal peptide" evidence="1">
    <location>
        <begin position="1"/>
        <end position="20"/>
    </location>
</feature>
<feature type="chain" id="PRO_5042581484" evidence="1">
    <location>
        <begin position="21"/>
        <end position="248"/>
    </location>
</feature>
<reference evidence="2" key="1">
    <citation type="submission" date="2023-10" db="EMBL/GenBank/DDBJ databases">
        <authorList>
            <person name="Hackl T."/>
        </authorList>
    </citation>
    <scope>NUCLEOTIDE SEQUENCE</scope>
</reference>
<evidence type="ECO:0000313" key="3">
    <source>
        <dbReference type="Proteomes" id="UP001295740"/>
    </source>
</evidence>
<evidence type="ECO:0000313" key="2">
    <source>
        <dbReference type="EMBL" id="CAJ2506458.1"/>
    </source>
</evidence>
<organism evidence="2 3">
    <name type="scientific">Anthostomella pinea</name>
    <dbReference type="NCBI Taxonomy" id="933095"/>
    <lineage>
        <taxon>Eukaryota</taxon>
        <taxon>Fungi</taxon>
        <taxon>Dikarya</taxon>
        <taxon>Ascomycota</taxon>
        <taxon>Pezizomycotina</taxon>
        <taxon>Sordariomycetes</taxon>
        <taxon>Xylariomycetidae</taxon>
        <taxon>Xylariales</taxon>
        <taxon>Xylariaceae</taxon>
        <taxon>Anthostomella</taxon>
    </lineage>
</organism>
<keyword evidence="1" id="KW-0732">Signal</keyword>
<sequence length="248" mass="26498">MVSFKRIFFFGAALTSLANAIPAGSPPGSSLSSRATSLNNEGPSVDVVARSVDTGDDSGATAKRQRRGRMTLQWSPQGRIFFLLGASFPQSIIDGFYGLGEAGPAKGLLDEFHQWLLQNQAAHRRAWLLFLPSTKGGVYGKAGGAIANDFGFGLSTSQFPTAQDLQDLLDAITAWASQAGSVVQALARPNGFFDPAQIGAGQKRDVEERSRTNTCPADMNLLQYATEDVSVDVDIANDFRWGGECDES</sequence>
<dbReference type="EMBL" id="CAUWAG010000008">
    <property type="protein sequence ID" value="CAJ2506458.1"/>
    <property type="molecule type" value="Genomic_DNA"/>
</dbReference>
<comment type="caution">
    <text evidence="2">The sequence shown here is derived from an EMBL/GenBank/DDBJ whole genome shotgun (WGS) entry which is preliminary data.</text>
</comment>
<gene>
    <name evidence="2" type="ORF">KHLLAP_LOCUS6926</name>
</gene>
<dbReference type="AlphaFoldDB" id="A0AAI8VEV6"/>
<dbReference type="Proteomes" id="UP001295740">
    <property type="component" value="Unassembled WGS sequence"/>
</dbReference>
<accession>A0AAI8VEV6</accession>
<proteinExistence type="predicted"/>
<protein>
    <submittedName>
        <fullName evidence="2">Uu.00g005880.m01.CDS01</fullName>
    </submittedName>
</protein>
<evidence type="ECO:0000256" key="1">
    <source>
        <dbReference type="SAM" id="SignalP"/>
    </source>
</evidence>
<keyword evidence="3" id="KW-1185">Reference proteome</keyword>